<dbReference type="SUPFAM" id="SSF74650">
    <property type="entry name" value="Galactose mutarotase-like"/>
    <property type="match status" value="1"/>
</dbReference>
<dbReference type="GO" id="GO:0005975">
    <property type="term" value="P:carbohydrate metabolic process"/>
    <property type="evidence" value="ECO:0007669"/>
    <property type="project" value="InterPro"/>
</dbReference>
<feature type="binding site" evidence="5">
    <location>
        <position position="180"/>
    </location>
    <ligand>
        <name>Ca(2+)</name>
        <dbReference type="ChEBI" id="CHEBI:29108"/>
    </ligand>
</feature>
<evidence type="ECO:0000313" key="9">
    <source>
        <dbReference type="EMBL" id="QPB85849.1"/>
    </source>
</evidence>
<keyword evidence="5" id="KW-0106">Calcium</keyword>
<keyword evidence="3" id="KW-0119">Carbohydrate metabolism</keyword>
<dbReference type="Proteomes" id="UP000305729">
    <property type="component" value="Chromosome 2"/>
</dbReference>
<comment type="similarity">
    <text evidence="1 3">Belongs to the polysaccharide lyase 8 family.</text>
</comment>
<comment type="function">
    <text evidence="3">Broad-specificity glycosaminoglycan lyase.</text>
</comment>
<dbReference type="GO" id="GO:0030246">
    <property type="term" value="F:carbohydrate binding"/>
    <property type="evidence" value="ECO:0007669"/>
    <property type="project" value="InterPro"/>
</dbReference>
<dbReference type="Gene3D" id="2.70.98.10">
    <property type="match status" value="1"/>
</dbReference>
<evidence type="ECO:0000256" key="3">
    <source>
        <dbReference type="PIRNR" id="PIRNR034515"/>
    </source>
</evidence>
<dbReference type="AlphaFoldDB" id="A0A5S3V2Q8"/>
<organism evidence="9 10">
    <name type="scientific">Pseudoalteromonas rubra</name>
    <dbReference type="NCBI Taxonomy" id="43658"/>
    <lineage>
        <taxon>Bacteria</taxon>
        <taxon>Pseudomonadati</taxon>
        <taxon>Pseudomonadota</taxon>
        <taxon>Gammaproteobacteria</taxon>
        <taxon>Alteromonadales</taxon>
        <taxon>Pseudoalteromonadaceae</taxon>
        <taxon>Pseudoalteromonas</taxon>
    </lineage>
</organism>
<name>A0A5S3V2Q8_9GAMM</name>
<reference evidence="9 10" key="1">
    <citation type="submission" date="2019-10" db="EMBL/GenBank/DDBJ databases">
        <title>Pseudoalteromonas rubra S4059.</title>
        <authorList>
            <person name="Paulsen S."/>
            <person name="Wang X."/>
        </authorList>
    </citation>
    <scope>NUCLEOTIDE SEQUENCE [LARGE SCALE GENOMIC DNA]</scope>
    <source>
        <strain evidence="9 10">S4059</strain>
    </source>
</reference>
<feature type="active site" description="Proton donor" evidence="4">
    <location>
        <position position="469"/>
    </location>
</feature>
<feature type="domain" description="Polysaccharide lyase family 8 central" evidence="6">
    <location>
        <begin position="585"/>
        <end position="838"/>
    </location>
</feature>
<dbReference type="PANTHER" id="PTHR37322">
    <property type="match status" value="1"/>
</dbReference>
<feature type="binding site" evidence="5">
    <location>
        <position position="39"/>
    </location>
    <ligand>
        <name>Ca(2+)</name>
        <dbReference type="ChEBI" id="CHEBI:29108"/>
    </ligand>
</feature>
<dbReference type="Pfam" id="PF09092">
    <property type="entry name" value="Lyase_N"/>
    <property type="match status" value="1"/>
</dbReference>
<dbReference type="Pfam" id="PF02278">
    <property type="entry name" value="Lyase_8"/>
    <property type="match status" value="1"/>
</dbReference>
<accession>A0A5S3V2Q8</accession>
<dbReference type="PIRSF" id="PIRSF034515">
    <property type="entry name" value="Chondroitinase"/>
    <property type="match status" value="1"/>
</dbReference>
<feature type="active site" description="Proton acceptor" evidence="4">
    <location>
        <position position="350"/>
    </location>
</feature>
<dbReference type="Gene3D" id="2.60.220.10">
    <property type="entry name" value="Polysaccharide lyase family 8-like, C-terminal"/>
    <property type="match status" value="1"/>
</dbReference>
<evidence type="ECO:0000256" key="1">
    <source>
        <dbReference type="ARBA" id="ARBA00006699"/>
    </source>
</evidence>
<gene>
    <name evidence="9" type="ORF">CWC22_022885</name>
</gene>
<evidence type="ECO:0000256" key="4">
    <source>
        <dbReference type="PIRSR" id="PIRSR034515-1"/>
    </source>
</evidence>
<dbReference type="InterPro" id="IPR008979">
    <property type="entry name" value="Galactose-bd-like_sf"/>
</dbReference>
<dbReference type="InterPro" id="IPR003159">
    <property type="entry name" value="Lyase_8_central_dom"/>
</dbReference>
<keyword evidence="5" id="KW-0479">Metal-binding</keyword>
<dbReference type="InterPro" id="IPR039174">
    <property type="entry name" value="Chondroitin_ABC_lyase"/>
</dbReference>
<protein>
    <recommendedName>
        <fullName evidence="3">Chondroitin sulfate ABC lyase</fullName>
    </recommendedName>
    <alternativeName>
        <fullName evidence="3">Chondroitin ABC eliminase</fullName>
    </alternativeName>
    <alternativeName>
        <fullName evidence="3">Chondroitin ABC lyase</fullName>
    </alternativeName>
    <alternativeName>
        <fullName evidence="3">Chondroitinase ABC</fullName>
    </alternativeName>
</protein>
<sequence length="976" mass="109937">MLQNTYVAHLTRFLLPITALGVSANTVAHDLQSQILSFEGKGIPEYVQASAAELSQTRSIHGEQSLLWHWGASPTLSVNHTFKRMTDKEASRAYGRGATQVLSFWIYNPQAVEDSMALTLSDKDGQEISELNVNMNFTGWRTIGVSLNKDFSEVVTSSFEKLVFTAPASVNHDAAPIYIDRIMVSVDDKRYQWSDDQVTTRYVLPEIDFDLPVHLEMPSDVEVKGAAQLRQNLTAQFMGRPGSFASLQQRFNAYQIEKSQDNVITGRHIVTGYQKTIYQPKHLLVQDRAAFDEYRQLADYTKLMWDLAKAYHHPIYDAHKTELANMYRLMTAHLIDQGYADGSSLVTTHHWGYGARWWYISALMMADTLQSDALLKPTYRALLWFSREFKSSFDMELNDESSDLDYFNTLSNQHLALILLNPDVKERIALLKKFTAFFSAALSQTPSGYHDGFRPDGTAWRHRGHYPGYAFHAFKRAAQVAKVLKDTPFSLNIEALDSLKAVMVAGWRYTNPFVPMALSGRHPFSKLGIMHYQGGLRDLAMAYPTLDEELAAIYLQVSQTPEAQSQSVFGQTITPAKLPEGSWSFNGGAFVVHRHGERMAMIKGYNKDVWSSEIYYKDNRYGRYQSHGSVHVMPYGDPEAFGYQQAGWDWSRNPGTTTIHLDYDALESPNKHSLTLRSEQGISGATSLHDKFSLFTFKHQAPENLAKFDASFVAEKHVMAADDMLFLAGNGISNKDGQNRTETTLFQLAVKDINRPVWINGKRYVGEAFSVTLSSGDWLIDENGVGYFLQQAESVHVSRTMQSSRHNKTKAATQGLFTTAWIDHGVAPLDAHYEYVMVMDTTPEQMQVLAKKMARYPYFNTRKTDQNGMYIRNRVNNLYGYSSTGVTHFKYGPVRTVSTTAQLLLQLNGDSASLSVASPELKLDKNGPTQSVPIEVVVKGTWTTEDTHYTHHKGDTIIHATSFFGQPMAVSLSKVQ</sequence>
<dbReference type="InterPro" id="IPR011071">
    <property type="entry name" value="Lyase_8-like_C"/>
</dbReference>
<evidence type="ECO:0000313" key="10">
    <source>
        <dbReference type="Proteomes" id="UP000305729"/>
    </source>
</evidence>
<dbReference type="InterPro" id="IPR014718">
    <property type="entry name" value="GH-type_carb-bd"/>
</dbReference>
<feature type="domain" description="Lyase N-terminal" evidence="7">
    <location>
        <begin position="32"/>
        <end position="199"/>
    </location>
</feature>
<feature type="domain" description="Lyase catalytic" evidence="8">
    <location>
        <begin position="244"/>
        <end position="563"/>
    </location>
</feature>
<dbReference type="SUPFAM" id="SSF49863">
    <property type="entry name" value="Hyaluronate lyase-like, C-terminal domain"/>
    <property type="match status" value="1"/>
</dbReference>
<keyword evidence="2 3" id="KW-0456">Lyase</keyword>
<dbReference type="PANTHER" id="PTHR37322:SF3">
    <property type="entry name" value="CHONDROITIN SULFATE ABC EXOLYASE"/>
    <property type="match status" value="1"/>
</dbReference>
<feature type="active site" description="Proton acceptor" evidence="4">
    <location>
        <position position="462"/>
    </location>
</feature>
<dbReference type="EMBL" id="CP045430">
    <property type="protein sequence ID" value="QPB85849.1"/>
    <property type="molecule type" value="Genomic_DNA"/>
</dbReference>
<dbReference type="SUPFAM" id="SSF49785">
    <property type="entry name" value="Galactose-binding domain-like"/>
    <property type="match status" value="1"/>
</dbReference>
<dbReference type="InterPro" id="IPR015177">
    <property type="entry name" value="Lyase_catalyt"/>
</dbReference>
<dbReference type="GO" id="GO:0006027">
    <property type="term" value="P:glycosaminoglycan catabolic process"/>
    <property type="evidence" value="ECO:0007669"/>
    <property type="project" value="InterPro"/>
</dbReference>
<evidence type="ECO:0000259" key="8">
    <source>
        <dbReference type="Pfam" id="PF09093"/>
    </source>
</evidence>
<feature type="binding site" evidence="5">
    <location>
        <position position="37"/>
    </location>
    <ligand>
        <name>Ca(2+)</name>
        <dbReference type="ChEBI" id="CHEBI:29108"/>
    </ligand>
</feature>
<dbReference type="Pfam" id="PF09093">
    <property type="entry name" value="Lyase_catalyt"/>
    <property type="match status" value="1"/>
</dbReference>
<proteinExistence type="inferred from homology"/>
<dbReference type="GO" id="GO:0005576">
    <property type="term" value="C:extracellular region"/>
    <property type="evidence" value="ECO:0007669"/>
    <property type="project" value="InterPro"/>
</dbReference>
<dbReference type="SUPFAM" id="SSF48230">
    <property type="entry name" value="Chondroitin AC/alginate lyase"/>
    <property type="match status" value="1"/>
</dbReference>
<dbReference type="Gene3D" id="2.60.120.430">
    <property type="entry name" value="Galactose-binding lectin"/>
    <property type="match status" value="1"/>
</dbReference>
<dbReference type="InterPro" id="IPR011013">
    <property type="entry name" value="Gal_mutarotase_sf_dom"/>
</dbReference>
<dbReference type="GO" id="GO:0046872">
    <property type="term" value="F:metal ion binding"/>
    <property type="evidence" value="ECO:0007669"/>
    <property type="project" value="UniProtKB-KW"/>
</dbReference>
<evidence type="ECO:0000259" key="7">
    <source>
        <dbReference type="Pfam" id="PF09092"/>
    </source>
</evidence>
<dbReference type="InterPro" id="IPR024200">
    <property type="entry name" value="Chondroitinase_ABC_I"/>
</dbReference>
<dbReference type="RefSeq" id="WP_138537192.1">
    <property type="nucleotide sequence ID" value="NZ_CP045430.1"/>
</dbReference>
<dbReference type="GO" id="GO:0034000">
    <property type="term" value="F:chondroitin-sulfate-ABC endolyase activity"/>
    <property type="evidence" value="ECO:0007669"/>
    <property type="project" value="InterPro"/>
</dbReference>
<dbReference type="InterPro" id="IPR008929">
    <property type="entry name" value="Chondroitin_lyas"/>
</dbReference>
<dbReference type="InterPro" id="IPR015176">
    <property type="entry name" value="Lyase_N"/>
</dbReference>
<evidence type="ECO:0000256" key="5">
    <source>
        <dbReference type="PIRSR" id="PIRSR034515-3"/>
    </source>
</evidence>
<dbReference type="Gene3D" id="1.50.10.100">
    <property type="entry name" value="Chondroitin AC/alginate lyase"/>
    <property type="match status" value="1"/>
</dbReference>
<evidence type="ECO:0000259" key="6">
    <source>
        <dbReference type="Pfam" id="PF02278"/>
    </source>
</evidence>
<evidence type="ECO:0000256" key="2">
    <source>
        <dbReference type="ARBA" id="ARBA00023239"/>
    </source>
</evidence>